<evidence type="ECO:0000313" key="9">
    <source>
        <dbReference type="EMBL" id="PBJ95045.1"/>
    </source>
</evidence>
<dbReference type="AlphaFoldDB" id="A0A0B5KET6"/>
<keyword evidence="6" id="KW-0998">Cell outer membrane</keyword>
<dbReference type="SUPFAM" id="SSF56954">
    <property type="entry name" value="Outer membrane efflux proteins (OEP)"/>
    <property type="match status" value="1"/>
</dbReference>
<comment type="similarity">
    <text evidence="1 8">Belongs to the outer membrane factor (OMF) (TC 1.B.17) family.</text>
</comment>
<protein>
    <submittedName>
        <fullName evidence="9">RND transporter</fullName>
    </submittedName>
</protein>
<dbReference type="Proteomes" id="UP000218102">
    <property type="component" value="Unassembled WGS sequence"/>
</dbReference>
<dbReference type="GO" id="GO:0009279">
    <property type="term" value="C:cell outer membrane"/>
    <property type="evidence" value="ECO:0007669"/>
    <property type="project" value="UniProtKB-SubCell"/>
</dbReference>
<evidence type="ECO:0000256" key="7">
    <source>
        <dbReference type="ARBA" id="ARBA00023288"/>
    </source>
</evidence>
<dbReference type="InterPro" id="IPR003423">
    <property type="entry name" value="OMP_efflux"/>
</dbReference>
<dbReference type="PANTHER" id="PTHR30203">
    <property type="entry name" value="OUTER MEMBRANE CATION EFFLUX PROTEIN"/>
    <property type="match status" value="1"/>
</dbReference>
<keyword evidence="5 8" id="KW-0564">Palmitate</keyword>
<dbReference type="NCBIfam" id="TIGR01845">
    <property type="entry name" value="outer_NodT"/>
    <property type="match status" value="1"/>
</dbReference>
<feature type="signal peptide" evidence="8">
    <location>
        <begin position="1"/>
        <end position="30"/>
    </location>
</feature>
<dbReference type="EMBL" id="NTME01000011">
    <property type="protein sequence ID" value="PBJ95045.1"/>
    <property type="molecule type" value="Genomic_DNA"/>
</dbReference>
<evidence type="ECO:0000256" key="2">
    <source>
        <dbReference type="ARBA" id="ARBA00022452"/>
    </source>
</evidence>
<keyword evidence="3 8" id="KW-0812">Transmembrane</keyword>
<name>A0A0B5KET6_PSEDL</name>
<reference evidence="9 10" key="1">
    <citation type="submission" date="2017-09" db="EMBL/GenBank/DDBJ databases">
        <authorList>
            <person name="Ehlers B."/>
            <person name="Leendertz F.H."/>
        </authorList>
    </citation>
    <scope>NUCLEOTIDE SEQUENCE [LARGE SCALE GENOMIC DNA]</scope>
    <source>
        <strain evidence="9 10">DJ-1</strain>
    </source>
</reference>
<dbReference type="PANTHER" id="PTHR30203:SF25">
    <property type="entry name" value="OUTER MEMBRANE PROTEIN-RELATED"/>
    <property type="match status" value="1"/>
</dbReference>
<evidence type="ECO:0000256" key="6">
    <source>
        <dbReference type="ARBA" id="ARBA00023237"/>
    </source>
</evidence>
<dbReference type="PROSITE" id="PS51257">
    <property type="entry name" value="PROKAR_LIPOPROTEIN"/>
    <property type="match status" value="1"/>
</dbReference>
<keyword evidence="4 8" id="KW-0472">Membrane</keyword>
<dbReference type="GO" id="GO:0015562">
    <property type="term" value="F:efflux transmembrane transporter activity"/>
    <property type="evidence" value="ECO:0007669"/>
    <property type="project" value="InterPro"/>
</dbReference>
<evidence type="ECO:0000256" key="5">
    <source>
        <dbReference type="ARBA" id="ARBA00023139"/>
    </source>
</evidence>
<sequence length="460" mass="49213">MNMRLRFPVLGFTAALLAACAAPSLPPPSAAPVQHYLNARSEAPLAVTEQWWRGYHDPLLDRLVQRALDDNLDLQVALARIDAARALRAVSAAAGSPALDFGASAARQRTSAYQTGYSEALIDAPISLGLGASWELDLFGRIREGVRAADAEVTASEEQAHAVKVALVGEVVQAYAQARGLEQRLEIVRQSAQSQAETLQLSEQLYAAGSSPEADLLRARAQADRTAARVPALRLEWQRTVHRLSVLLAMPSAELYGQMHASPASVREVALQDAGTPADLLRRRPDVKAAEARVVAAYARVGVAKAELMPRLSLSAALGSLINGMSAATLANSTFWLAGVNASAPLFDGGRRKAQVQVRDAEAREALLSYRRTVLVAVSEVESALAAAQRNAERQVLLARASEQSTSAFEQIRRSWQAGEAPFLDVLEAQRNQLSALDALATVRTAQWQNQAALVSALGG</sequence>
<feature type="chain" id="PRO_5015017855" evidence="8">
    <location>
        <begin position="31"/>
        <end position="460"/>
    </location>
</feature>
<dbReference type="Gene3D" id="2.20.200.10">
    <property type="entry name" value="Outer membrane efflux proteins (OEP)"/>
    <property type="match status" value="1"/>
</dbReference>
<keyword evidence="2 8" id="KW-1134">Transmembrane beta strand</keyword>
<keyword evidence="8" id="KW-0732">Signal</keyword>
<evidence type="ECO:0000256" key="3">
    <source>
        <dbReference type="ARBA" id="ARBA00022692"/>
    </source>
</evidence>
<evidence type="ECO:0000256" key="8">
    <source>
        <dbReference type="RuleBase" id="RU362097"/>
    </source>
</evidence>
<comment type="caution">
    <text evidence="9">The sequence shown here is derived from an EMBL/GenBank/DDBJ whole genome shotgun (WGS) entry which is preliminary data.</text>
</comment>
<dbReference type="InterPro" id="IPR010131">
    <property type="entry name" value="MdtP/NodT-like"/>
</dbReference>
<evidence type="ECO:0000256" key="1">
    <source>
        <dbReference type="ARBA" id="ARBA00007613"/>
    </source>
</evidence>
<proteinExistence type="inferred from homology"/>
<comment type="subcellular location">
    <subcellularLocation>
        <location evidence="8">Cell outer membrane</location>
        <topology evidence="8">Lipid-anchor</topology>
    </subcellularLocation>
</comment>
<organism evidence="9 10">
    <name type="scientific">Pseudomonas plecoglossicida</name>
    <dbReference type="NCBI Taxonomy" id="70775"/>
    <lineage>
        <taxon>Bacteria</taxon>
        <taxon>Pseudomonadati</taxon>
        <taxon>Pseudomonadota</taxon>
        <taxon>Gammaproteobacteria</taxon>
        <taxon>Pseudomonadales</taxon>
        <taxon>Pseudomonadaceae</taxon>
        <taxon>Pseudomonas</taxon>
    </lineage>
</organism>
<keyword evidence="7 8" id="KW-0449">Lipoprotein</keyword>
<dbReference type="RefSeq" id="WP_041506074.1">
    <property type="nucleotide sequence ID" value="NZ_CP010359.1"/>
</dbReference>
<evidence type="ECO:0000256" key="4">
    <source>
        <dbReference type="ARBA" id="ARBA00023136"/>
    </source>
</evidence>
<dbReference type="Pfam" id="PF02321">
    <property type="entry name" value="OEP"/>
    <property type="match status" value="2"/>
</dbReference>
<accession>A0A0B5KET6</accession>
<dbReference type="KEGG" id="ppj:RK21_02598"/>
<gene>
    <name evidence="9" type="ORF">CMV24_13950</name>
</gene>
<evidence type="ECO:0000313" key="10">
    <source>
        <dbReference type="Proteomes" id="UP000218102"/>
    </source>
</evidence>
<dbReference type="Gene3D" id="1.20.1600.10">
    <property type="entry name" value="Outer membrane efflux proteins (OEP)"/>
    <property type="match status" value="1"/>
</dbReference>